<evidence type="ECO:0000313" key="5">
    <source>
        <dbReference type="EMBL" id="KAF2294367.1"/>
    </source>
</evidence>
<sequence>MTPPDGSHQPVTPILIRGYDALFKEQALMGVVDRVNISQRCNKGGSSYVVKNPTFHRDDNGTDKSLRNLTKYKEIISTLTQKRSWLPSQPLHEYQGFWCYPTFLEGIMSAQEHFIAQPTDIFTCTHPKCGTTWLKSLCFAVLTRRNFSDSSSNPLLTESPHEIVPWIDFLASSGQTRDPELPLLATHIPYTSLPESIVESNCKIIYTCRDPKDVFISLWQFAGIVSGSRAEDFPLEEAYQQFCEGVHPYGPYWDHILGYWKAHLQFPDGVLFIKYEDLKNDTFSYVKRMAEFMGCPFSMEEESQGLVQKIVDLCSFESLSNLEVNKSKKRSSATGPFKLQYDAFFRKGKIGDWENYLTVDMAAQLDQITEQKLSGTGLSFPTSYNSPVS</sequence>
<dbReference type="EMBL" id="JAAGAX010000013">
    <property type="protein sequence ID" value="KAF2294367.1"/>
    <property type="molecule type" value="Genomic_DNA"/>
</dbReference>
<evidence type="ECO:0000256" key="3">
    <source>
        <dbReference type="RuleBase" id="RU361155"/>
    </source>
</evidence>
<keyword evidence="2 3" id="KW-0808">Transferase</keyword>
<dbReference type="GO" id="GO:0008146">
    <property type="term" value="F:sulfotransferase activity"/>
    <property type="evidence" value="ECO:0007669"/>
    <property type="project" value="InterPro"/>
</dbReference>
<keyword evidence="6" id="KW-1185">Reference proteome</keyword>
<dbReference type="Gene3D" id="3.40.50.300">
    <property type="entry name" value="P-loop containing nucleotide triphosphate hydrolases"/>
    <property type="match status" value="1"/>
</dbReference>
<dbReference type="InterPro" id="IPR000863">
    <property type="entry name" value="Sulfotransferase_dom"/>
</dbReference>
<comment type="similarity">
    <text evidence="1 3">Belongs to the sulfotransferase 1 family.</text>
</comment>
<dbReference type="EC" id="2.8.2.-" evidence="3"/>
<feature type="domain" description="Sulfotransferase" evidence="4">
    <location>
        <begin position="118"/>
        <end position="377"/>
    </location>
</feature>
<dbReference type="PANTHER" id="PTHR11783">
    <property type="entry name" value="SULFOTRANSFERASE SULT"/>
    <property type="match status" value="1"/>
</dbReference>
<accession>A0A6A6L0U7</accession>
<evidence type="ECO:0000256" key="1">
    <source>
        <dbReference type="ARBA" id="ARBA00005771"/>
    </source>
</evidence>
<name>A0A6A6L0U7_HEVBR</name>
<dbReference type="Proteomes" id="UP000467840">
    <property type="component" value="Chromosome 7"/>
</dbReference>
<dbReference type="Pfam" id="PF00685">
    <property type="entry name" value="Sulfotransfer_1"/>
    <property type="match status" value="1"/>
</dbReference>
<evidence type="ECO:0000313" key="6">
    <source>
        <dbReference type="Proteomes" id="UP000467840"/>
    </source>
</evidence>
<proteinExistence type="inferred from homology"/>
<evidence type="ECO:0000256" key="2">
    <source>
        <dbReference type="ARBA" id="ARBA00022679"/>
    </source>
</evidence>
<reference evidence="5 6" key="1">
    <citation type="journal article" date="2020" name="Mol. Plant">
        <title>The Chromosome-Based Rubber Tree Genome Provides New Insights into Spurge Genome Evolution and Rubber Biosynthesis.</title>
        <authorList>
            <person name="Liu J."/>
            <person name="Shi C."/>
            <person name="Shi C.C."/>
            <person name="Li W."/>
            <person name="Zhang Q.J."/>
            <person name="Zhang Y."/>
            <person name="Li K."/>
            <person name="Lu H.F."/>
            <person name="Shi C."/>
            <person name="Zhu S.T."/>
            <person name="Xiao Z.Y."/>
            <person name="Nan H."/>
            <person name="Yue Y."/>
            <person name="Zhu X.G."/>
            <person name="Wu Y."/>
            <person name="Hong X.N."/>
            <person name="Fan G.Y."/>
            <person name="Tong Y."/>
            <person name="Zhang D."/>
            <person name="Mao C.L."/>
            <person name="Liu Y.L."/>
            <person name="Hao S.J."/>
            <person name="Liu W.Q."/>
            <person name="Lv M.Q."/>
            <person name="Zhang H.B."/>
            <person name="Liu Y."/>
            <person name="Hu-Tang G.R."/>
            <person name="Wang J.P."/>
            <person name="Wang J.H."/>
            <person name="Sun Y.H."/>
            <person name="Ni S.B."/>
            <person name="Chen W.B."/>
            <person name="Zhang X.C."/>
            <person name="Jiao Y.N."/>
            <person name="Eichler E.E."/>
            <person name="Li G.H."/>
            <person name="Liu X."/>
            <person name="Gao L.Z."/>
        </authorList>
    </citation>
    <scope>NUCLEOTIDE SEQUENCE [LARGE SCALE GENOMIC DNA]</scope>
    <source>
        <strain evidence="6">cv. GT1</strain>
        <tissue evidence="5">Leaf</tissue>
    </source>
</reference>
<gene>
    <name evidence="5" type="ORF">GH714_009723</name>
</gene>
<organism evidence="5 6">
    <name type="scientific">Hevea brasiliensis</name>
    <name type="common">Para rubber tree</name>
    <name type="synonym">Siphonia brasiliensis</name>
    <dbReference type="NCBI Taxonomy" id="3981"/>
    <lineage>
        <taxon>Eukaryota</taxon>
        <taxon>Viridiplantae</taxon>
        <taxon>Streptophyta</taxon>
        <taxon>Embryophyta</taxon>
        <taxon>Tracheophyta</taxon>
        <taxon>Spermatophyta</taxon>
        <taxon>Magnoliopsida</taxon>
        <taxon>eudicotyledons</taxon>
        <taxon>Gunneridae</taxon>
        <taxon>Pentapetalae</taxon>
        <taxon>rosids</taxon>
        <taxon>fabids</taxon>
        <taxon>Malpighiales</taxon>
        <taxon>Euphorbiaceae</taxon>
        <taxon>Crotonoideae</taxon>
        <taxon>Micrandreae</taxon>
        <taxon>Hevea</taxon>
    </lineage>
</organism>
<dbReference type="InterPro" id="IPR027417">
    <property type="entry name" value="P-loop_NTPase"/>
</dbReference>
<dbReference type="SUPFAM" id="SSF52540">
    <property type="entry name" value="P-loop containing nucleoside triphosphate hydrolases"/>
    <property type="match status" value="1"/>
</dbReference>
<protein>
    <recommendedName>
        <fullName evidence="3">Sulfotransferase</fullName>
        <ecNumber evidence="3">2.8.2.-</ecNumber>
    </recommendedName>
</protein>
<comment type="caution">
    <text evidence="5">The sequence shown here is derived from an EMBL/GenBank/DDBJ whole genome shotgun (WGS) entry which is preliminary data.</text>
</comment>
<evidence type="ECO:0000259" key="4">
    <source>
        <dbReference type="Pfam" id="PF00685"/>
    </source>
</evidence>
<dbReference type="AlphaFoldDB" id="A0A6A6L0U7"/>